<dbReference type="PANTHER" id="PTHR46228">
    <property type="entry name" value="KELCH DOMAIN-CONTAINING PROTEIN"/>
    <property type="match status" value="1"/>
</dbReference>
<dbReference type="Pfam" id="PF24681">
    <property type="entry name" value="Kelch_KLHDC2_KLHL20_DRC7"/>
    <property type="match status" value="1"/>
</dbReference>
<keyword evidence="1" id="KW-0880">Kelch repeat</keyword>
<dbReference type="EMBL" id="AK369140">
    <property type="protein sequence ID" value="BAK00342.1"/>
    <property type="molecule type" value="mRNA"/>
</dbReference>
<dbReference type="SUPFAM" id="SSF117281">
    <property type="entry name" value="Kelch motif"/>
    <property type="match status" value="1"/>
</dbReference>
<evidence type="ECO:0000256" key="1">
    <source>
        <dbReference type="ARBA" id="ARBA00022441"/>
    </source>
</evidence>
<protein>
    <submittedName>
        <fullName evidence="3">Predicted protein</fullName>
    </submittedName>
</protein>
<name>F2DZ20_HORVV</name>
<dbReference type="AlphaFoldDB" id="F2DZ20"/>
<keyword evidence="2" id="KW-0677">Repeat</keyword>
<dbReference type="Gene3D" id="2.120.10.80">
    <property type="entry name" value="Kelch-type beta propeller"/>
    <property type="match status" value="1"/>
</dbReference>
<dbReference type="InterPro" id="IPR015915">
    <property type="entry name" value="Kelch-typ_b-propeller"/>
</dbReference>
<dbReference type="PANTHER" id="PTHR46228:SF2">
    <property type="entry name" value="KELCH REPEAT PROTEIN (AFU_ORTHOLOGUE AFUA_4G14350)"/>
    <property type="match status" value="1"/>
</dbReference>
<organism evidence="3">
    <name type="scientific">Hordeum vulgare subsp. vulgare</name>
    <name type="common">Domesticated barley</name>
    <dbReference type="NCBI Taxonomy" id="112509"/>
    <lineage>
        <taxon>Eukaryota</taxon>
        <taxon>Viridiplantae</taxon>
        <taxon>Streptophyta</taxon>
        <taxon>Embryophyta</taxon>
        <taxon>Tracheophyta</taxon>
        <taxon>Spermatophyta</taxon>
        <taxon>Magnoliopsida</taxon>
        <taxon>Liliopsida</taxon>
        <taxon>Poales</taxon>
        <taxon>Poaceae</taxon>
        <taxon>BOP clade</taxon>
        <taxon>Pooideae</taxon>
        <taxon>Triticodae</taxon>
        <taxon>Triticeae</taxon>
        <taxon>Hordeinae</taxon>
        <taxon>Hordeum</taxon>
    </lineage>
</organism>
<sequence length="184" mass="21198">MDIENEYKRRRILKAGGDYNLEWCRWRVLGGQSKRKKEIFNPNPKGYIHGALTLRNTLYAFFGPDENRPTASMRSYSFKSCEWKEWPDCNLPPARDSFGLSVYQNEIYMFGGSSYDTQFGDMHVFNTLTCTWQPTDSSITPSPRNPLVFTEIGETILLYGGVNVESGAILNDAFLWVDKQWLPV</sequence>
<reference evidence="3" key="1">
    <citation type="journal article" date="2011" name="Plant Physiol.">
        <title>Comprehensive sequence analysis of 24,783 barley full-length cDNAs derived from 12 clone libraries.</title>
        <authorList>
            <person name="Matsumoto T."/>
            <person name="Tanaka T."/>
            <person name="Sakai H."/>
            <person name="Amano N."/>
            <person name="Kanamori H."/>
            <person name="Kurita K."/>
            <person name="Kikuta A."/>
            <person name="Kamiya K."/>
            <person name="Yamamoto M."/>
            <person name="Ikawa H."/>
            <person name="Fujii N."/>
            <person name="Hori K."/>
            <person name="Itoh T."/>
            <person name="Sato K."/>
        </authorList>
    </citation>
    <scope>NUCLEOTIDE SEQUENCE</scope>
    <source>
        <tissue evidence="3">Shoot and root</tissue>
    </source>
</reference>
<evidence type="ECO:0000256" key="2">
    <source>
        <dbReference type="ARBA" id="ARBA00022737"/>
    </source>
</evidence>
<proteinExistence type="evidence at transcript level"/>
<evidence type="ECO:0000313" key="3">
    <source>
        <dbReference type="EMBL" id="BAK00342.1"/>
    </source>
</evidence>
<accession>F2DZ20</accession>